<proteinExistence type="predicted"/>
<dbReference type="OrthoDB" id="4957130at2759"/>
<evidence type="ECO:0000313" key="1">
    <source>
        <dbReference type="EMBL" id="EXU97720.1"/>
    </source>
</evidence>
<dbReference type="PANTHER" id="PTHR40788:SF2">
    <property type="entry name" value="CLR5 DOMAIN-CONTAINING PROTEIN"/>
    <property type="match status" value="1"/>
</dbReference>
<evidence type="ECO:0000313" key="2">
    <source>
        <dbReference type="Proteomes" id="UP000030151"/>
    </source>
</evidence>
<dbReference type="HOGENOM" id="CLU_017829_0_0_1"/>
<dbReference type="InterPro" id="IPR012933">
    <property type="entry name" value="HicA_mRNA_interferase"/>
</dbReference>
<sequence length="837" mass="96300">MTPFDPKKDDGLPGPIDIDMLLRHAYETLQSTPIAKPPCECAYCINGFYTVEAQSTFGRTGQFYCYRLSDEDAERRVLLAVRKMDNLQSALTERLDVFADILMSRWIKQSQAKREALLKEAAPDLEEKQWLLPRYWLLHPQSSLLGRLQKGRRQLLLPWLNVEVLKTNPAVLFALLHYRTAYSPQQWAAFDSQQLDQSWASGYLNVDFSPKCVVMHGHKYGSLVDWDQNAAHRADILGFPRASLVLEAQAYLMEVLHNIVTKILEGVDNSQPPRINKWRNLISNAAFRETGAVEFWSPYTNQAFSAPPQFDSKYLVSLAETRLHATEDHLWHLQCNAAYMRRYLKIMFATGVFKSSDFYQGRVLVERIHVEVFSYHWWRWTAMECRHVDAARGRFRDSVYPGAALPIHYDRALGGLEFLLVNQICFKIAYLQDLLPLVPGLQKHWSFEPYAQPHLPYIGTNRRKTPVNTQESFNNDRLDWCLVRLLANPCDPTVFDPATLFAMLQEHMQNNPSERNRLDELTYQVLSDLATCHEMLMAVHFHRPKNTPGTACDFETLKERHSCLLALQMRKNDDAEYSRDRQNIGKSLLKTFSPANAPAGPKTPAWLAKSQQLRADLETFWESIRRTLRKEYKDCDLSPAEADELLEVISVNLTDQYRQDKQREDNEVLAAIHERNRPQPVTKFFNGAETCSTTATIIPRLEKTKTRGTPKPPLVEDETPDVQAETTAVVNIATIKVAKQWLDVFHLMFPEKDGAAKDVTWDRFVHAMADAGFTARNNGGSHVSFKQRDGEGRIVFHRPHPVPKIDPVMLRVMAQRMAKRFGWRRELFVLRDDATQA</sequence>
<organism evidence="1 2">
    <name type="scientific">Metarhizium robertsii</name>
    <dbReference type="NCBI Taxonomy" id="568076"/>
    <lineage>
        <taxon>Eukaryota</taxon>
        <taxon>Fungi</taxon>
        <taxon>Dikarya</taxon>
        <taxon>Ascomycota</taxon>
        <taxon>Pezizomycotina</taxon>
        <taxon>Sordariomycetes</taxon>
        <taxon>Hypocreomycetidae</taxon>
        <taxon>Hypocreales</taxon>
        <taxon>Clavicipitaceae</taxon>
        <taxon>Metarhizium</taxon>
    </lineage>
</organism>
<dbReference type="eggNOG" id="ENOG502S6HP">
    <property type="taxonomic scope" value="Eukaryota"/>
</dbReference>
<comment type="caution">
    <text evidence="1">The sequence shown here is derived from an EMBL/GenBank/DDBJ whole genome shotgun (WGS) entry which is preliminary data.</text>
</comment>
<dbReference type="Proteomes" id="UP000030151">
    <property type="component" value="Unassembled WGS sequence"/>
</dbReference>
<reference evidence="1 2" key="1">
    <citation type="submission" date="2014-02" db="EMBL/GenBank/DDBJ databases">
        <title>The genome sequence of the entomopathogenic fungus Metarhizium robertsii ARSEF 2575.</title>
        <authorList>
            <person name="Giuliano Garisto Donzelli B."/>
            <person name="Roe B.A."/>
            <person name="Macmil S.L."/>
            <person name="Krasnoff S.B."/>
            <person name="Gibson D.M."/>
        </authorList>
    </citation>
    <scope>NUCLEOTIDE SEQUENCE [LARGE SCALE GENOMIC DNA]</scope>
    <source>
        <strain evidence="1 2">ARSEF 2575</strain>
    </source>
</reference>
<dbReference type="GO" id="GO:0003729">
    <property type="term" value="F:mRNA binding"/>
    <property type="evidence" value="ECO:0007669"/>
    <property type="project" value="InterPro"/>
</dbReference>
<dbReference type="AlphaFoldDB" id="A0A0A1UQX6"/>
<dbReference type="PANTHER" id="PTHR40788">
    <property type="entry name" value="CLR5 DOMAIN-CONTAINING PROTEIN-RELATED"/>
    <property type="match status" value="1"/>
</dbReference>
<accession>A0A0A1UQX6</accession>
<protein>
    <submittedName>
        <fullName evidence="1">Uncharacterized protein</fullName>
    </submittedName>
</protein>
<gene>
    <name evidence="1" type="ORF">X797_009104</name>
</gene>
<dbReference type="Pfam" id="PF07927">
    <property type="entry name" value="HicA_toxin"/>
    <property type="match status" value="1"/>
</dbReference>
<dbReference type="EMBL" id="JELW01000033">
    <property type="protein sequence ID" value="EXU97720.1"/>
    <property type="molecule type" value="Genomic_DNA"/>
</dbReference>
<name>A0A0A1UQX6_9HYPO</name>